<dbReference type="AlphaFoldDB" id="A0A6S6PN11"/>
<proteinExistence type="predicted"/>
<sequence>MNTNITGMTGIYDSDGNELTTPEQLANAIGVSDADYQTLENVYNGTNPDYNSYNMNDSTDAKAYSKAWGDAQKAAQAQIENDIASDSSANFYIPDLSQVTMTGTVDKATQTATFTNESAAVPTIYTFKNSTGSLWSYLTLNKPTGD</sequence>
<name>A0A6S6PN11_ACEAC</name>
<accession>A0A6S6PN11</accession>
<evidence type="ECO:0000313" key="1">
    <source>
        <dbReference type="EMBL" id="BCI68713.1"/>
    </source>
</evidence>
<organism evidence="1 2">
    <name type="scientific">Acetobacter aceti</name>
    <dbReference type="NCBI Taxonomy" id="435"/>
    <lineage>
        <taxon>Bacteria</taxon>
        <taxon>Pseudomonadati</taxon>
        <taxon>Pseudomonadota</taxon>
        <taxon>Alphaproteobacteria</taxon>
        <taxon>Acetobacterales</taxon>
        <taxon>Acetobacteraceae</taxon>
        <taxon>Acetobacter</taxon>
        <taxon>Acetobacter subgen. Acetobacter</taxon>
    </lineage>
</organism>
<dbReference type="EMBL" id="AP023326">
    <property type="protein sequence ID" value="BCI68713.1"/>
    <property type="molecule type" value="Genomic_DNA"/>
</dbReference>
<reference evidence="1 2" key="1">
    <citation type="submission" date="2020-07" db="EMBL/GenBank/DDBJ databases">
        <title>Complete Genome Sequence of an acetic acid bacterium, Acetobacter aceti JCM20276.</title>
        <authorList>
            <person name="Hirose Y."/>
            <person name="Mihara H."/>
        </authorList>
    </citation>
    <scope>NUCLEOTIDE SEQUENCE [LARGE SCALE GENOMIC DNA]</scope>
    <source>
        <strain evidence="1 2">JCM20276</strain>
    </source>
</reference>
<gene>
    <name evidence="1" type="ORF">AAJCM20276_33370</name>
</gene>
<protein>
    <submittedName>
        <fullName evidence="1">Uncharacterized protein</fullName>
    </submittedName>
</protein>
<dbReference type="Proteomes" id="UP000515220">
    <property type="component" value="Chromosome"/>
</dbReference>
<evidence type="ECO:0000313" key="2">
    <source>
        <dbReference type="Proteomes" id="UP000515220"/>
    </source>
</evidence>